<keyword evidence="1" id="KW-0472">Membrane</keyword>
<keyword evidence="1" id="KW-1133">Transmembrane helix</keyword>
<evidence type="ECO:0000313" key="2">
    <source>
        <dbReference type="EMBL" id="HHV69717.1"/>
    </source>
</evidence>
<accession>A0A7V6PEZ0</accession>
<dbReference type="Proteomes" id="UP000551563">
    <property type="component" value="Unassembled WGS sequence"/>
</dbReference>
<feature type="non-terminal residue" evidence="2">
    <location>
        <position position="48"/>
    </location>
</feature>
<evidence type="ECO:0000313" key="3">
    <source>
        <dbReference type="Proteomes" id="UP000551563"/>
    </source>
</evidence>
<dbReference type="AlphaFoldDB" id="A0A7V6PEZ0"/>
<comment type="caution">
    <text evidence="2">The sequence shown here is derived from an EMBL/GenBank/DDBJ whole genome shotgun (WGS) entry which is preliminary data.</text>
</comment>
<dbReference type="EMBL" id="DUMN01000538">
    <property type="protein sequence ID" value="HHV69717.1"/>
    <property type="molecule type" value="Genomic_DNA"/>
</dbReference>
<gene>
    <name evidence="2" type="ORF">GXX48_19085</name>
</gene>
<evidence type="ECO:0000256" key="1">
    <source>
        <dbReference type="SAM" id="Phobius"/>
    </source>
</evidence>
<organism evidence="2 3">
    <name type="scientific">Brucella intermedia</name>
    <dbReference type="NCBI Taxonomy" id="94625"/>
    <lineage>
        <taxon>Bacteria</taxon>
        <taxon>Pseudomonadati</taxon>
        <taxon>Pseudomonadota</taxon>
        <taxon>Alphaproteobacteria</taxon>
        <taxon>Hyphomicrobiales</taxon>
        <taxon>Brucellaceae</taxon>
        <taxon>Brucella/Ochrobactrum group</taxon>
        <taxon>Brucella</taxon>
    </lineage>
</organism>
<name>A0A7V6PEZ0_9HYPH</name>
<reference evidence="2 3" key="1">
    <citation type="journal article" date="2020" name="Biotechnol. Biofuels">
        <title>New insights from the biogas microbiome by comprehensive genome-resolved metagenomics of nearly 1600 species originating from multiple anaerobic digesters.</title>
        <authorList>
            <person name="Campanaro S."/>
            <person name="Treu L."/>
            <person name="Rodriguez-R L.M."/>
            <person name="Kovalovszki A."/>
            <person name="Ziels R.M."/>
            <person name="Maus I."/>
            <person name="Zhu X."/>
            <person name="Kougias P.G."/>
            <person name="Basile A."/>
            <person name="Luo G."/>
            <person name="Schluter A."/>
            <person name="Konstantinidis K.T."/>
            <person name="Angelidaki I."/>
        </authorList>
    </citation>
    <scope>NUCLEOTIDE SEQUENCE [LARGE SCALE GENOMIC DNA]</scope>
    <source>
        <strain evidence="2">AS04akNAM_66</strain>
    </source>
</reference>
<protein>
    <submittedName>
        <fullName evidence="2">GlxA family transcriptional regulator</fullName>
    </submittedName>
</protein>
<proteinExistence type="predicted"/>
<sequence length="48" mass="5567">MIQASSVKRSIVFFLVPNFSMIAFATAIEPLRIANRMLGYDAYRWRLT</sequence>
<keyword evidence="1" id="KW-0812">Transmembrane</keyword>
<feature type="transmembrane region" description="Helical" evidence="1">
    <location>
        <begin position="12"/>
        <end position="28"/>
    </location>
</feature>